<sequence length="335" mass="38421">MSFLMPGEWKKHERTFIEWPVKASLVHQENYEEVLYGYKEVIKAISEFEPVTVIINEGEEHPYLTEMKEYANLLEIPHNDAWCRDNGPTFVYSGEGTLTALNWKFNAWGEKYKPYDLDDKVAARIAEHYKVPVEDVELVLEGGSIHSDGEGTLLTTEECLLNKNRNPHLTREEIEEIIKPRLGVKKIIWLKKGLFGDETDGHVDNAACFAIPGKVIIQVCEDREDPNYLINRENLKILKEETDALGRSPAIVKLPQPQVRYYKGERLTLSYINFYFVNGGIILPVFGEDAADTDKEAERILKETFPDRRIRTVDGMPLIKEGGNVHCITQQMPLK</sequence>
<dbReference type="PANTHER" id="PTHR31377:SF0">
    <property type="entry name" value="AGMATINE DEIMINASE-RELATED"/>
    <property type="match status" value="1"/>
</dbReference>
<dbReference type="RefSeq" id="WP_330393842.1">
    <property type="nucleotide sequence ID" value="NZ_FRFD01000003.1"/>
</dbReference>
<keyword evidence="1" id="KW-0378">Hydrolase</keyword>
<dbReference type="Gene3D" id="3.75.10.10">
    <property type="entry name" value="L-arginine/glycine Amidinotransferase, Chain A"/>
    <property type="match status" value="1"/>
</dbReference>
<dbReference type="EMBL" id="FRFD01000003">
    <property type="protein sequence ID" value="SHO44780.1"/>
    <property type="molecule type" value="Genomic_DNA"/>
</dbReference>
<dbReference type="GO" id="GO:0004668">
    <property type="term" value="F:protein-arginine deiminase activity"/>
    <property type="evidence" value="ECO:0007669"/>
    <property type="project" value="InterPro"/>
</dbReference>
<evidence type="ECO:0000313" key="2">
    <source>
        <dbReference type="EMBL" id="SHO44780.1"/>
    </source>
</evidence>
<gene>
    <name evidence="2" type="ORF">SAMN02745217_00720</name>
</gene>
<keyword evidence="3" id="KW-1185">Reference proteome</keyword>
<dbReference type="SUPFAM" id="SSF55909">
    <property type="entry name" value="Pentein"/>
    <property type="match status" value="1"/>
</dbReference>
<name>A0A1M7XZY5_9FIRM</name>
<dbReference type="PANTHER" id="PTHR31377">
    <property type="entry name" value="AGMATINE DEIMINASE-RELATED"/>
    <property type="match status" value="1"/>
</dbReference>
<dbReference type="Proteomes" id="UP000184612">
    <property type="component" value="Unassembled WGS sequence"/>
</dbReference>
<dbReference type="GO" id="GO:0009446">
    <property type="term" value="P:putrescine biosynthetic process"/>
    <property type="evidence" value="ECO:0007669"/>
    <property type="project" value="InterPro"/>
</dbReference>
<evidence type="ECO:0000313" key="3">
    <source>
        <dbReference type="Proteomes" id="UP000184612"/>
    </source>
</evidence>
<proteinExistence type="predicted"/>
<dbReference type="AlphaFoldDB" id="A0A1M7XZY5"/>
<dbReference type="InterPro" id="IPR007466">
    <property type="entry name" value="Peptidyl-Arg-deiminase_porph"/>
</dbReference>
<organism evidence="2 3">
    <name type="scientific">Anaerocolumna xylanovorans DSM 12503</name>
    <dbReference type="NCBI Taxonomy" id="1121345"/>
    <lineage>
        <taxon>Bacteria</taxon>
        <taxon>Bacillati</taxon>
        <taxon>Bacillota</taxon>
        <taxon>Clostridia</taxon>
        <taxon>Lachnospirales</taxon>
        <taxon>Lachnospiraceae</taxon>
        <taxon>Anaerocolumna</taxon>
    </lineage>
</organism>
<evidence type="ECO:0000256" key="1">
    <source>
        <dbReference type="ARBA" id="ARBA00022801"/>
    </source>
</evidence>
<accession>A0A1M7XZY5</accession>
<reference evidence="2 3" key="1">
    <citation type="submission" date="2016-12" db="EMBL/GenBank/DDBJ databases">
        <authorList>
            <person name="Song W.-J."/>
            <person name="Kurnit D.M."/>
        </authorList>
    </citation>
    <scope>NUCLEOTIDE SEQUENCE [LARGE SCALE GENOMIC DNA]</scope>
    <source>
        <strain evidence="2 3">DSM 12503</strain>
    </source>
</reference>
<dbReference type="GO" id="GO:0047632">
    <property type="term" value="F:agmatine deiminase activity"/>
    <property type="evidence" value="ECO:0007669"/>
    <property type="project" value="TreeGrafter"/>
</dbReference>
<dbReference type="Pfam" id="PF04371">
    <property type="entry name" value="PAD_porph"/>
    <property type="match status" value="1"/>
</dbReference>
<protein>
    <submittedName>
        <fullName evidence="2">Agmatine deiminase</fullName>
    </submittedName>
</protein>
<dbReference type="STRING" id="1121345.SAMN02745217_00720"/>